<dbReference type="PANTHER" id="PTHR10201">
    <property type="entry name" value="MATRIX METALLOPROTEINASE"/>
    <property type="match status" value="1"/>
</dbReference>
<feature type="binding site" evidence="26">
    <location>
        <position position="249"/>
    </location>
    <ligand>
        <name>Ca(2+)</name>
        <dbReference type="ChEBI" id="CHEBI:29108"/>
        <label>2</label>
    </ligand>
</feature>
<feature type="active site" evidence="25">
    <location>
        <position position="449"/>
    </location>
</feature>
<dbReference type="PRINTS" id="PR00013">
    <property type="entry name" value="FNTYPEII"/>
</dbReference>
<keyword evidence="13 26" id="KW-0862">Zinc</keyword>
<feature type="binding site" evidence="26">
    <location>
        <position position="238"/>
    </location>
    <ligand>
        <name>Zn(2+)</name>
        <dbReference type="ChEBI" id="CHEBI:29105"/>
        <label>1</label>
    </ligand>
</feature>
<evidence type="ECO:0000256" key="19">
    <source>
        <dbReference type="ARBA" id="ARBA00023180"/>
    </source>
</evidence>
<dbReference type="InterPro" id="IPR036365">
    <property type="entry name" value="PGBD-like_sf"/>
</dbReference>
<dbReference type="Pfam" id="PF00040">
    <property type="entry name" value="fn2"/>
    <property type="match status" value="2"/>
</dbReference>
<keyword evidence="6" id="KW-0964">Secreted</keyword>
<evidence type="ECO:0000256" key="29">
    <source>
        <dbReference type="PROSITE-ProRule" id="PRU01011"/>
    </source>
</evidence>
<feature type="disulfide bond" evidence="28">
    <location>
        <begin position="394"/>
        <end position="420"/>
    </location>
</feature>
<dbReference type="GO" id="GO:0030574">
    <property type="term" value="P:collagen catabolic process"/>
    <property type="evidence" value="ECO:0007669"/>
    <property type="project" value="UniProtKB-KW"/>
</dbReference>
<dbReference type="InterPro" id="IPR021158">
    <property type="entry name" value="Pept_M10A_Zn_BS"/>
</dbReference>
<comment type="subcellular location">
    <subcellularLocation>
        <location evidence="2">Secreted</location>
        <location evidence="2">Extracellular space</location>
        <location evidence="2">Extracellular matrix</location>
    </subcellularLocation>
</comment>
<evidence type="ECO:0000256" key="14">
    <source>
        <dbReference type="ARBA" id="ARBA00022837"/>
    </source>
</evidence>
<evidence type="ECO:0000256" key="25">
    <source>
        <dbReference type="PIRSR" id="PIRSR001191-1"/>
    </source>
</evidence>
<evidence type="ECO:0000256" key="22">
    <source>
        <dbReference type="ARBA" id="ARBA00033338"/>
    </source>
</evidence>
<feature type="binding site" evidence="26">
    <location>
        <position position="253"/>
    </location>
    <ligand>
        <name>Ca(2+)</name>
        <dbReference type="ChEBI" id="CHEBI:29108"/>
        <label>3</label>
    </ligand>
</feature>
<evidence type="ECO:0000256" key="8">
    <source>
        <dbReference type="ARBA" id="ARBA00022670"/>
    </source>
</evidence>
<proteinExistence type="inferred from homology"/>
<feature type="binding site" evidence="26">
    <location>
        <position position="254"/>
    </location>
    <ligand>
        <name>Ca(2+)</name>
        <dbReference type="ChEBI" id="CHEBI:29108"/>
        <label>1</label>
    </ligand>
</feature>
<evidence type="ECO:0000256" key="10">
    <source>
        <dbReference type="ARBA" id="ARBA00022729"/>
    </source>
</evidence>
<dbReference type="PIRSF" id="PIRSF001191">
    <property type="entry name" value="Peptidase_M10A_matrix"/>
    <property type="match status" value="1"/>
</dbReference>
<dbReference type="PROSITE" id="PS51092">
    <property type="entry name" value="FN2_2"/>
    <property type="match status" value="3"/>
</dbReference>
<feature type="binding site" evidence="26">
    <location>
        <position position="230"/>
    </location>
    <ligand>
        <name>Ca(2+)</name>
        <dbReference type="ChEBI" id="CHEBI:29108"/>
        <label>3</label>
    </ligand>
</feature>
<evidence type="ECO:0000256" key="27">
    <source>
        <dbReference type="PIRSR" id="PIRSR621190-5"/>
    </source>
</evidence>
<dbReference type="InterPro" id="IPR001818">
    <property type="entry name" value="Pept_M10_metallopeptidase"/>
</dbReference>
<dbReference type="Gene3D" id="2.10.10.10">
    <property type="entry name" value="Fibronectin, type II, collagen-binding"/>
    <property type="match status" value="3"/>
</dbReference>
<feature type="disulfide bond" evidence="28">
    <location>
        <begin position="292"/>
        <end position="319"/>
    </location>
</feature>
<evidence type="ECO:0000256" key="11">
    <source>
        <dbReference type="ARBA" id="ARBA00022737"/>
    </source>
</evidence>
<keyword evidence="7" id="KW-0272">Extracellular matrix</keyword>
<evidence type="ECO:0000256" key="30">
    <source>
        <dbReference type="SAM" id="MobiDB-lite"/>
    </source>
</evidence>
<keyword evidence="19" id="KW-0325">Glycoprotein</keyword>
<comment type="cofactor">
    <cofactor evidence="26">
        <name>Ca(2+)</name>
        <dbReference type="ChEBI" id="CHEBI:29108"/>
    </cofactor>
    <text evidence="26">Can bind about 5 Ca(2+) ions per subunit.</text>
</comment>
<dbReference type="PANTHER" id="PTHR10201:SF30">
    <property type="entry name" value="MATRIX METALLOPROTEINASE-9"/>
    <property type="match status" value="1"/>
</dbReference>
<evidence type="ECO:0000313" key="33">
    <source>
        <dbReference type="Proteomes" id="UP000694558"/>
    </source>
</evidence>
<feature type="repeat" description="Hemopexin" evidence="29">
    <location>
        <begin position="537"/>
        <end position="582"/>
    </location>
</feature>
<feature type="domain" description="Fibronectin type-II" evidence="31">
    <location>
        <begin position="389"/>
        <end position="437"/>
    </location>
</feature>
<accession>A0A8D3BAU2</accession>
<dbReference type="PRINTS" id="PR00138">
    <property type="entry name" value="MATRIXIN"/>
</dbReference>
<feature type="disulfide bond" evidence="28">
    <location>
        <begin position="350"/>
        <end position="377"/>
    </location>
</feature>
<dbReference type="FunFam" id="2.10.10.10:FF:000001">
    <property type="entry name" value="Fibronectin 1a isoform 1"/>
    <property type="match status" value="3"/>
</dbReference>
<organism evidence="32 33">
    <name type="scientific">Scophthalmus maximus</name>
    <name type="common">Turbot</name>
    <name type="synonym">Psetta maxima</name>
    <dbReference type="NCBI Taxonomy" id="52904"/>
    <lineage>
        <taxon>Eukaryota</taxon>
        <taxon>Metazoa</taxon>
        <taxon>Chordata</taxon>
        <taxon>Craniata</taxon>
        <taxon>Vertebrata</taxon>
        <taxon>Euteleostomi</taxon>
        <taxon>Actinopterygii</taxon>
        <taxon>Neopterygii</taxon>
        <taxon>Teleostei</taxon>
        <taxon>Neoteleostei</taxon>
        <taxon>Acanthomorphata</taxon>
        <taxon>Carangaria</taxon>
        <taxon>Pleuronectiformes</taxon>
        <taxon>Pleuronectoidei</taxon>
        <taxon>Scophthalmidae</taxon>
        <taxon>Scophthalmus</taxon>
    </lineage>
</organism>
<reference evidence="32" key="2">
    <citation type="submission" date="2025-08" db="UniProtKB">
        <authorList>
            <consortium name="Ensembl"/>
        </authorList>
    </citation>
    <scope>IDENTIFICATION</scope>
</reference>
<evidence type="ECO:0000256" key="7">
    <source>
        <dbReference type="ARBA" id="ARBA00022530"/>
    </source>
</evidence>
<feature type="disulfide bond" evidence="28">
    <location>
        <begin position="408"/>
        <end position="435"/>
    </location>
</feature>
<evidence type="ECO:0000256" key="4">
    <source>
        <dbReference type="ARBA" id="ARBA00012395"/>
    </source>
</evidence>
<feature type="domain" description="Fibronectin type-II" evidence="31">
    <location>
        <begin position="331"/>
        <end position="379"/>
    </location>
</feature>
<dbReference type="SMART" id="SM00120">
    <property type="entry name" value="HX"/>
    <property type="match status" value="4"/>
</dbReference>
<feature type="binding site" evidence="26">
    <location>
        <position position="235"/>
    </location>
    <ligand>
        <name>Ca(2+)</name>
        <dbReference type="ChEBI" id="CHEBI:29108"/>
        <label>3</label>
    </ligand>
</feature>
<dbReference type="GO" id="GO:0051239">
    <property type="term" value="P:regulation of multicellular organismal process"/>
    <property type="evidence" value="ECO:0007669"/>
    <property type="project" value="UniProtKB-ARBA"/>
</dbReference>
<dbReference type="InterPro" id="IPR036375">
    <property type="entry name" value="Hemopexin-like_dom_sf"/>
</dbReference>
<evidence type="ECO:0000256" key="9">
    <source>
        <dbReference type="ARBA" id="ARBA00022723"/>
    </source>
</evidence>
<dbReference type="SUPFAM" id="SSF50923">
    <property type="entry name" value="Hemopexin-like domain"/>
    <property type="match status" value="1"/>
</dbReference>
<dbReference type="Ensembl" id="ENSSMAT00000031651.2">
    <property type="protein sequence ID" value="ENSSMAP00000031265.1"/>
    <property type="gene ID" value="ENSSMAG00000019171.2"/>
</dbReference>
<keyword evidence="14 26" id="KW-0106">Calcium</keyword>
<evidence type="ECO:0000256" key="15">
    <source>
        <dbReference type="ARBA" id="ARBA00023049"/>
    </source>
</evidence>
<dbReference type="CDD" id="cd00094">
    <property type="entry name" value="HX"/>
    <property type="match status" value="1"/>
</dbReference>
<dbReference type="CDD" id="cd00062">
    <property type="entry name" value="FN2"/>
    <property type="match status" value="3"/>
</dbReference>
<evidence type="ECO:0000256" key="2">
    <source>
        <dbReference type="ARBA" id="ARBA00004498"/>
    </source>
</evidence>
<dbReference type="GO" id="GO:0008270">
    <property type="term" value="F:zinc ion binding"/>
    <property type="evidence" value="ECO:0007669"/>
    <property type="project" value="InterPro"/>
</dbReference>
<feature type="binding site" evidence="26">
    <location>
        <position position="256"/>
    </location>
    <ligand>
        <name>Ca(2+)</name>
        <dbReference type="ChEBI" id="CHEBI:29108"/>
        <label>3</label>
    </ligand>
</feature>
<keyword evidence="11" id="KW-0677">Repeat</keyword>
<dbReference type="InterPro" id="IPR000585">
    <property type="entry name" value="Hemopexin-like_dom"/>
</dbReference>
<keyword evidence="9 26" id="KW-0479">Metal-binding</keyword>
<dbReference type="FunFam" id="2.110.10.10:FF:000011">
    <property type="entry name" value="Matrix metalloproteinase-9"/>
    <property type="match status" value="1"/>
</dbReference>
<dbReference type="CDD" id="cd04278">
    <property type="entry name" value="ZnMc_MMP"/>
    <property type="match status" value="1"/>
</dbReference>
<gene>
    <name evidence="32" type="primary">mmp9</name>
</gene>
<evidence type="ECO:0000256" key="6">
    <source>
        <dbReference type="ARBA" id="ARBA00022525"/>
    </source>
</evidence>
<evidence type="ECO:0000256" key="18">
    <source>
        <dbReference type="ARBA" id="ARBA00023157"/>
    </source>
</evidence>
<dbReference type="OMA" id="REKAYFC"/>
<dbReference type="Pfam" id="PF01471">
    <property type="entry name" value="PG_binding_1"/>
    <property type="match status" value="1"/>
</dbReference>
<evidence type="ECO:0000256" key="5">
    <source>
        <dbReference type="ARBA" id="ARBA00013698"/>
    </source>
</evidence>
<reference evidence="32" key="1">
    <citation type="submission" date="2023-05" db="EMBL/GenBank/DDBJ databases">
        <title>High-quality long-read genome of Scophthalmus maximus.</title>
        <authorList>
            <person name="Lien S."/>
            <person name="Martinez P."/>
        </authorList>
    </citation>
    <scope>NUCLEOTIDE SEQUENCE [LARGE SCALE GENOMIC DNA]</scope>
</reference>
<evidence type="ECO:0000256" key="23">
    <source>
        <dbReference type="ARBA" id="ARBA00045780"/>
    </source>
</evidence>
<feature type="binding site" evidence="26">
    <location>
        <position position="279"/>
    </location>
    <ligand>
        <name>Zn(2+)</name>
        <dbReference type="ChEBI" id="CHEBI:29105"/>
        <label>2</label>
        <note>catalytic</note>
    </ligand>
</feature>
<keyword evidence="12" id="KW-0378">Hydrolase</keyword>
<comment type="cofactor">
    <cofactor evidence="26">
        <name>Zn(2+)</name>
        <dbReference type="ChEBI" id="CHEBI:29105"/>
    </cofactor>
    <text evidence="26">Binds 2 Zn(2+) ions per subunit.</text>
</comment>
<evidence type="ECO:0000256" key="21">
    <source>
        <dbReference type="ARBA" id="ARBA00032382"/>
    </source>
</evidence>
<dbReference type="InterPro" id="IPR000562">
    <property type="entry name" value="FN_type2_dom"/>
</dbReference>
<dbReference type="InterPro" id="IPR006026">
    <property type="entry name" value="Peptidase_Metallo"/>
</dbReference>
<evidence type="ECO:0000256" key="24">
    <source>
        <dbReference type="ARBA" id="ARBA00062173"/>
    </source>
</evidence>
<dbReference type="InterPro" id="IPR036943">
    <property type="entry name" value="FN_type2_sf"/>
</dbReference>
<dbReference type="InterPro" id="IPR013806">
    <property type="entry name" value="Kringle-like"/>
</dbReference>
<dbReference type="GO" id="GO:0006508">
    <property type="term" value="P:proteolysis"/>
    <property type="evidence" value="ECO:0007669"/>
    <property type="project" value="UniProtKB-KW"/>
</dbReference>
<feature type="binding site" evidence="26">
    <location>
        <position position="589"/>
    </location>
    <ligand>
        <name>Ca(2+)</name>
        <dbReference type="ChEBI" id="CHEBI:29108"/>
        <label>5</label>
    </ligand>
</feature>
<dbReference type="GO" id="GO:0005615">
    <property type="term" value="C:extracellular space"/>
    <property type="evidence" value="ECO:0007669"/>
    <property type="project" value="TreeGrafter"/>
</dbReference>
<dbReference type="Gene3D" id="2.110.10.10">
    <property type="entry name" value="Hemopexin-like domain"/>
    <property type="match status" value="1"/>
</dbReference>
<dbReference type="SUPFAM" id="SSF55486">
    <property type="entry name" value="Metalloproteases ('zincins'), catalytic domain"/>
    <property type="match status" value="1"/>
</dbReference>
<feature type="binding site" evidence="26">
    <location>
        <position position="231"/>
    </location>
    <ligand>
        <name>Ca(2+)</name>
        <dbReference type="ChEBI" id="CHEBI:29108"/>
        <label>3</label>
    </ligand>
</feature>
<dbReference type="InterPro" id="IPR002477">
    <property type="entry name" value="Peptidoglycan-bd-like"/>
</dbReference>
<evidence type="ECO:0000256" key="20">
    <source>
        <dbReference type="ARBA" id="ARBA00030375"/>
    </source>
</evidence>
<evidence type="ECO:0000256" key="1">
    <source>
        <dbReference type="ARBA" id="ARBA00001425"/>
    </source>
</evidence>
<feature type="binding site" evidence="26">
    <location>
        <position position="213"/>
    </location>
    <ligand>
        <name>Ca(2+)</name>
        <dbReference type="ChEBI" id="CHEBI:29108"/>
        <label>2</label>
    </ligand>
</feature>
<dbReference type="GO" id="GO:0030198">
    <property type="term" value="P:extracellular matrix organization"/>
    <property type="evidence" value="ECO:0007669"/>
    <property type="project" value="TreeGrafter"/>
</dbReference>
<dbReference type="GO" id="GO:0031012">
    <property type="term" value="C:extracellular matrix"/>
    <property type="evidence" value="ECO:0007669"/>
    <property type="project" value="InterPro"/>
</dbReference>
<feature type="repeat" description="Hemopexin" evidence="29">
    <location>
        <begin position="629"/>
        <end position="676"/>
    </location>
</feature>
<dbReference type="GO" id="GO:0004222">
    <property type="term" value="F:metalloendopeptidase activity"/>
    <property type="evidence" value="ECO:0007669"/>
    <property type="project" value="UniProtKB-EC"/>
</dbReference>
<dbReference type="PROSITE" id="PS00023">
    <property type="entry name" value="FN2_1"/>
    <property type="match status" value="1"/>
</dbReference>
<feature type="compositionally biased region" description="Pro residues" evidence="30">
    <location>
        <begin position="495"/>
        <end position="511"/>
    </location>
</feature>
<feature type="binding site" description="in inhibited form" evidence="26">
    <location>
        <position position="147"/>
    </location>
    <ligand>
        <name>Zn(2+)</name>
        <dbReference type="ChEBI" id="CHEBI:29105"/>
        <label>2</label>
        <note>catalytic</note>
    </ligand>
</feature>
<feature type="binding site" evidence="26">
    <location>
        <position position="543"/>
    </location>
    <ligand>
        <name>Ca(2+)</name>
        <dbReference type="ChEBI" id="CHEBI:29108"/>
        <label>5</label>
    </ligand>
</feature>
<evidence type="ECO:0000256" key="12">
    <source>
        <dbReference type="ARBA" id="ARBA00022801"/>
    </source>
</evidence>
<keyword evidence="15" id="KW-0482">Metalloprotease</keyword>
<name>A0A8D3BAU2_SCOMX</name>
<evidence type="ECO:0000256" key="26">
    <source>
        <dbReference type="PIRSR" id="PIRSR621190-2"/>
    </source>
</evidence>
<comment type="subunit">
    <text evidence="24">Exists as monomer or homodimer; disulfide-linked. Also exists as heterodimer with LCN2. Macrophages and transformed cell lines produce only the monomeric form. Interacts with ECM1.</text>
</comment>
<feature type="binding site" evidence="26">
    <location>
        <position position="541"/>
    </location>
    <ligand>
        <name>Ca(2+)</name>
        <dbReference type="ChEBI" id="CHEBI:29108"/>
        <label>4</label>
    </ligand>
</feature>
<feature type="binding site" evidence="26">
    <location>
        <position position="179"/>
    </location>
    <ligand>
        <name>Ca(2+)</name>
        <dbReference type="ChEBI" id="CHEBI:29108"/>
        <label>1</label>
    </ligand>
</feature>
<dbReference type="FunFam" id="3.40.390.10:FF:000010">
    <property type="entry name" value="72 kDa type IV collagenase"/>
    <property type="match status" value="1"/>
</dbReference>
<feature type="short sequence motif" description="Cysteine switch" evidence="27">
    <location>
        <begin position="145"/>
        <end position="152"/>
    </location>
</feature>
<dbReference type="GeneTree" id="ENSGT00940000157415"/>
<evidence type="ECO:0000256" key="28">
    <source>
        <dbReference type="PROSITE-ProRule" id="PRU00479"/>
    </source>
</evidence>
<dbReference type="Pfam" id="PF00413">
    <property type="entry name" value="Peptidase_M10"/>
    <property type="match status" value="2"/>
</dbReference>
<feature type="binding site" evidence="26">
    <location>
        <position position="683"/>
    </location>
    <ligand>
        <name>Ca(2+)</name>
        <dbReference type="ChEBI" id="CHEBI:29108"/>
        <label>5</label>
    </ligand>
</feature>
<feature type="binding site" evidence="26">
    <location>
        <position position="256"/>
    </location>
    <ligand>
        <name>Ca(2+)</name>
        <dbReference type="ChEBI" id="CHEBI:29108"/>
        <label>1</label>
    </ligand>
</feature>
<dbReference type="AlphaFoldDB" id="A0A8D3BAU2"/>
<evidence type="ECO:0000256" key="17">
    <source>
        <dbReference type="ARBA" id="ARBA00023145"/>
    </source>
</evidence>
<dbReference type="InterPro" id="IPR021190">
    <property type="entry name" value="Pept_M10A"/>
</dbReference>
<keyword evidence="16" id="KW-0177">Collagen degradation</keyword>
<feature type="binding site" evidence="26">
    <location>
        <position position="225"/>
    </location>
    <ligand>
        <name>Zn(2+)</name>
        <dbReference type="ChEBI" id="CHEBI:29105"/>
        <label>1</label>
    </ligand>
</feature>
<keyword evidence="8" id="KW-0645">Protease</keyword>
<dbReference type="InterPro" id="IPR018487">
    <property type="entry name" value="Hemopexin-like_repeat"/>
</dbReference>
<dbReference type="InterPro" id="IPR033739">
    <property type="entry name" value="M10A_MMP"/>
</dbReference>
<dbReference type="Proteomes" id="UP000694558">
    <property type="component" value="Chromosome 11"/>
</dbReference>
<dbReference type="InterPro" id="IPR024079">
    <property type="entry name" value="MetalloPept_cat_dom_sf"/>
</dbReference>
<evidence type="ECO:0000256" key="13">
    <source>
        <dbReference type="ARBA" id="ARBA00022833"/>
    </source>
</evidence>
<evidence type="ECO:0000256" key="16">
    <source>
        <dbReference type="ARBA" id="ARBA00023105"/>
    </source>
</evidence>
<feature type="binding site" evidence="26">
    <location>
        <position position="251"/>
    </location>
    <ligand>
        <name>Zn(2+)</name>
        <dbReference type="ChEBI" id="CHEBI:29105"/>
        <label>1</label>
    </ligand>
</feature>
<feature type="compositionally biased region" description="Acidic residues" evidence="30">
    <location>
        <begin position="512"/>
        <end position="522"/>
    </location>
</feature>
<dbReference type="PROSITE" id="PS51642">
    <property type="entry name" value="HEMOPEXIN_2"/>
    <property type="match status" value="3"/>
</dbReference>
<feature type="region of interest" description="Disordered" evidence="30">
    <location>
        <begin position="493"/>
        <end position="532"/>
    </location>
</feature>
<dbReference type="SUPFAM" id="SSF47090">
    <property type="entry name" value="PGBD-like"/>
    <property type="match status" value="1"/>
</dbReference>
<feature type="disulfide bond" evidence="28">
    <location>
        <begin position="278"/>
        <end position="304"/>
    </location>
</feature>
<dbReference type="SUPFAM" id="SSF57440">
    <property type="entry name" value="Kringle-like"/>
    <property type="match status" value="3"/>
</dbReference>
<feature type="disulfide bond" evidence="28">
    <location>
        <begin position="336"/>
        <end position="362"/>
    </location>
</feature>
<comment type="catalytic activity">
    <reaction evidence="1">
        <text>Cleavage of gelatin types I and V and collagen types IV and V.</text>
        <dbReference type="EC" id="3.4.24.35"/>
    </reaction>
</comment>
<evidence type="ECO:0000259" key="31">
    <source>
        <dbReference type="PROSITE" id="PS51092"/>
    </source>
</evidence>
<dbReference type="Pfam" id="PF00045">
    <property type="entry name" value="Hemopexin"/>
    <property type="match status" value="4"/>
</dbReference>
<feature type="compositionally biased region" description="Basic and acidic residues" evidence="30">
    <location>
        <begin position="523"/>
        <end position="532"/>
    </location>
</feature>
<keyword evidence="10" id="KW-0732">Signal</keyword>
<evidence type="ECO:0000256" key="3">
    <source>
        <dbReference type="ARBA" id="ARBA00010370"/>
    </source>
</evidence>
<comment type="similarity">
    <text evidence="3">Belongs to the peptidase M10A family.</text>
</comment>
<dbReference type="SMART" id="SM00059">
    <property type="entry name" value="FN2"/>
    <property type="match status" value="3"/>
</dbReference>
<feature type="binding site" evidence="26">
    <location>
        <position position="587"/>
    </location>
    <ligand>
        <name>Ca(2+)</name>
        <dbReference type="ChEBI" id="CHEBI:29108"/>
        <label>4</label>
    </ligand>
</feature>
<dbReference type="SMART" id="SM00235">
    <property type="entry name" value="ZnMc"/>
    <property type="match status" value="1"/>
</dbReference>
<protein>
    <recommendedName>
        <fullName evidence="5">Matrix metalloproteinase-9</fullName>
        <ecNumber evidence="4">3.4.24.35</ecNumber>
    </recommendedName>
    <alternativeName>
        <fullName evidence="20">92 kDa gelatinase</fullName>
    </alternativeName>
    <alternativeName>
        <fullName evidence="21">92 kDa type IV collagenase</fullName>
    </alternativeName>
    <alternativeName>
        <fullName evidence="22">Gelatinase B</fullName>
    </alternativeName>
</protein>
<feature type="repeat" description="Hemopexin" evidence="29">
    <location>
        <begin position="583"/>
        <end position="627"/>
    </location>
</feature>
<feature type="binding site" evidence="26">
    <location>
        <position position="223"/>
    </location>
    <ligand>
        <name>Zn(2+)</name>
        <dbReference type="ChEBI" id="CHEBI:29105"/>
        <label>1</label>
    </ligand>
</feature>
<comment type="function">
    <text evidence="23">Matrix metalloproteinase that plays an essential role in local proteolysis of the extracellular matrix and in leukocyte migration. Could play a role in bone osteoclastic resorption. Cleaves KiSS1 at a Gly-|-Leu bond. Cleaves NINJ1 to generate the Secreted ninjurin-1 form. Cleaves type IV and type V collagen into large C-terminal three quarter fragments and shorter N-terminal one quarter fragments. Degrades fibronectin but not laminin or Pz-peptide.</text>
</comment>
<dbReference type="EC" id="3.4.24.35" evidence="4"/>
<feature type="domain" description="Fibronectin type-II" evidence="31">
    <location>
        <begin position="273"/>
        <end position="321"/>
    </location>
</feature>
<evidence type="ECO:0000313" key="32">
    <source>
        <dbReference type="Ensembl" id="ENSSMAP00000031265.1"/>
    </source>
</evidence>
<keyword evidence="17" id="KW-0865">Zymogen</keyword>
<sequence length="728" mass="81935">MPSPLYMEYYDLSGIIIENAVEQLNKPFVCSCGRSCGNTLSTVDLIMRHCALVVCLVLGISLKDGWSLPLKSVMVTFPGDIIKNMTDTDLAQTYLKRFGYLDRVHRSGFQSMVSTSKALKRMQRQMGLEETGDLDKSTLEAMKRPRCGVPDVANYQTFEGDLKWDHRDVTYRIINYSPDMESSLIDDSFARAFKVWSDVTPLTFTRLFDGTADIMISFGKANHGDPYPFDGKDGLLAHAYPPGEGLQGDAHFDDDEHWTLGKGPAVKTRYGNADGAICHFPFTFEGKTYTTCTTDGRTDNLPWCATTADYSKDKTFGFCPSELLYTFGGNADGAECVFPFVFLDKEYDSCTTEGRSDGYRWCATTDNFDRDIKYGFCPSRDTAVTGGNSEGEPCQFPFVFLGKAYDSCTSEGRGDGKLWCSTTDNYDEDKKWGFCPDQGYSLFLVAAHEFGHALGLDHSNIREALMYPMYAYVEDFSLNKDDIEGIQYLYGPKIGPVPTPPQPTTPTTPYPDPDETDPTDEPEPTKPVDPTKDACKLDKFDSITVTEGELHFFKDGLYWKMSSRSDGVLKGPFSISKRWPALPPVIDSAFEDPLTKKLYFFSGNRFWVYTGQSVLGPRSIEKLGLPNSIQKVEGALQRGKGKVLLFSGENFWRLDVKAQKIDNGYPRYTDIVFGGVPNDAHDVFQHKGHIYFCRDRFYWRMNSRRQVDRVGYVKYDLLKCSDSSGSRY</sequence>
<dbReference type="Gene3D" id="3.40.390.10">
    <property type="entry name" value="Collagenase (Catalytic Domain)"/>
    <property type="match status" value="1"/>
</dbReference>
<dbReference type="PROSITE" id="PS00546">
    <property type="entry name" value="CYSTEINE_SWITCH"/>
    <property type="match status" value="1"/>
</dbReference>
<feature type="binding site" evidence="26">
    <location>
        <position position="635"/>
    </location>
    <ligand>
        <name>Ca(2+)</name>
        <dbReference type="ChEBI" id="CHEBI:29108"/>
        <label>5</label>
    </ligand>
</feature>
<keyword evidence="18 28" id="KW-1015">Disulfide bond</keyword>